<feature type="region of interest" description="Disordered" evidence="1">
    <location>
        <begin position="214"/>
        <end position="283"/>
    </location>
</feature>
<keyword evidence="3" id="KW-1185">Reference proteome</keyword>
<dbReference type="EMBL" id="CAKOGL010000051">
    <property type="protein sequence ID" value="CAH2109007.1"/>
    <property type="molecule type" value="Genomic_DNA"/>
</dbReference>
<protein>
    <recommendedName>
        <fullName evidence="4">Gag-like protein</fullName>
    </recommendedName>
</protein>
<evidence type="ECO:0000313" key="3">
    <source>
        <dbReference type="Proteomes" id="UP001153954"/>
    </source>
</evidence>
<feature type="compositionally biased region" description="Polar residues" evidence="1">
    <location>
        <begin position="158"/>
        <end position="176"/>
    </location>
</feature>
<gene>
    <name evidence="2" type="ORF">EEDITHA_LOCUS22895</name>
</gene>
<evidence type="ECO:0008006" key="4">
    <source>
        <dbReference type="Google" id="ProtNLM"/>
    </source>
</evidence>
<evidence type="ECO:0000313" key="2">
    <source>
        <dbReference type="EMBL" id="CAH2109007.1"/>
    </source>
</evidence>
<accession>A0AAU9VF01</accession>
<name>A0AAU9VF01_EUPED</name>
<reference evidence="2" key="1">
    <citation type="submission" date="2022-03" db="EMBL/GenBank/DDBJ databases">
        <authorList>
            <person name="Tunstrom K."/>
        </authorList>
    </citation>
    <scope>NUCLEOTIDE SEQUENCE</scope>
</reference>
<feature type="region of interest" description="Disordered" evidence="1">
    <location>
        <begin position="158"/>
        <end position="180"/>
    </location>
</feature>
<dbReference type="AlphaFoldDB" id="A0AAU9VF01"/>
<proteinExistence type="predicted"/>
<organism evidence="2 3">
    <name type="scientific">Euphydryas editha</name>
    <name type="common">Edith's checkerspot</name>
    <dbReference type="NCBI Taxonomy" id="104508"/>
    <lineage>
        <taxon>Eukaryota</taxon>
        <taxon>Metazoa</taxon>
        <taxon>Ecdysozoa</taxon>
        <taxon>Arthropoda</taxon>
        <taxon>Hexapoda</taxon>
        <taxon>Insecta</taxon>
        <taxon>Pterygota</taxon>
        <taxon>Neoptera</taxon>
        <taxon>Endopterygota</taxon>
        <taxon>Lepidoptera</taxon>
        <taxon>Glossata</taxon>
        <taxon>Ditrysia</taxon>
        <taxon>Papilionoidea</taxon>
        <taxon>Nymphalidae</taxon>
        <taxon>Nymphalinae</taxon>
        <taxon>Euphydryas</taxon>
    </lineage>
</organism>
<comment type="caution">
    <text evidence="2">The sequence shown here is derived from an EMBL/GenBank/DDBJ whole genome shotgun (WGS) entry which is preliminary data.</text>
</comment>
<sequence>MIKLKNKTNQEEVEEFMTGGKRPHMSSQTASDEASEASVIFARPKRKTKRKEPCTEEAVEVQMRAAEESRRALGLDVGDSCSADALTNQVATDLDIICKVATTSSHLKGTFVRALREAAASIKAITEALKERSDSEEVKKLQAENKQLRTEMEELKEQMTQLLHQRQESASLSPSQKGGDRNLIEEMKASLIGTVGQLIDAKLAKIEERLPPAKTLRPPLAADRRKEAAQKTAKRPLAQKSRAPASGDESDGAPASNKTQPQPQPQPKRSQPKKAKLATPRTPAVLPEAVSKGVTYCQVLQSAAEKVNLADVGIVGGLKMRIAATGARLLELPKGQAPEVVERFTRELRTALDDVASVVQPTKYASIRITGLDDSVTSQMVAAAVVKAGQIDAGAVKAGEVSVGPGGMGVVVVKCPIAVAKTIAGGGRLLVGWSSARVQVLEQRPLRCFK</sequence>
<evidence type="ECO:0000256" key="1">
    <source>
        <dbReference type="SAM" id="MobiDB-lite"/>
    </source>
</evidence>
<dbReference type="Proteomes" id="UP001153954">
    <property type="component" value="Unassembled WGS sequence"/>
</dbReference>
<feature type="region of interest" description="Disordered" evidence="1">
    <location>
        <begin position="1"/>
        <end position="58"/>
    </location>
</feature>